<evidence type="ECO:0000259" key="8">
    <source>
        <dbReference type="PROSITE" id="PS51719"/>
    </source>
</evidence>
<comment type="similarity">
    <text evidence="6">Belongs to the TRAFAC class TrmE-Era-EngA-EngB-Septin-like GTPase superfamily. Septin GTPase family.</text>
</comment>
<evidence type="ECO:0000313" key="9">
    <source>
        <dbReference type="Ensembl" id="ENSCSEP00000010373.1"/>
    </source>
</evidence>
<feature type="region of interest" description="Disordered" evidence="7">
    <location>
        <begin position="587"/>
        <end position="617"/>
    </location>
</feature>
<dbReference type="Pfam" id="PF00735">
    <property type="entry name" value="Septin"/>
    <property type="match status" value="1"/>
</dbReference>
<dbReference type="PROSITE" id="PS51719">
    <property type="entry name" value="G_SEPTIN"/>
    <property type="match status" value="1"/>
</dbReference>
<dbReference type="InterPro" id="IPR030379">
    <property type="entry name" value="G_SEPTIN_dom"/>
</dbReference>
<dbReference type="InterPro" id="IPR016491">
    <property type="entry name" value="Septin"/>
</dbReference>
<sequence length="1060" mass="117580">MSAFNRLEPSVPTAPPSSKHTGEHRSVCLSPPLSLSSPVIKKKPIQIPSFDEKGLIHEKHNTLQKTTGRSFVPISSSKTSGQPSWGKSFQPSQRTHGERASTLPRTKTQTQRSSPTFSEKPCISIFAAPKPNSTLKPSDSLYLSTPHLSHFSPLQHQLQPMPRVSPTLTVPAPRLSSSPTSLGPVTGVDDQGSRQPSPVAQERRAKSITISNTYVEPKESFSHEAKHKILNQEVLPDRTHPELRRSSPMTDRVLQNQSNLESQKQGAVFQGFYMLQEKDGLSKRENSSKDKSRTLERDLQFSAIPKLKINSRNPQEFVPNGATGSPRFFSSGCDGSQSADGVHRQPQSVCDGGTNYTQDRHYNQTSHQQMYPERSTASPQAAGASCSATTIFSQINVSPNIETRRRRFDLRNDVEVDATLSSCFSLRRAKKENNKLTLTENSPPAVCRQTPTPQKHRLWLKAQSQAAERDVSRSGSSSRDHSCQSKDIDQKPVTSRHGFRTCFRDPHAGASVLGPVECTPSRKKNTVNPDIQRQKHLENWERTPALENENHNDLNFSLNQGDMFALPEDHSVLARLLGCPPEERVVSRSLSLSPNSSHTVSDSTQSRVYQKPEQTSTTPMANQLNCCVAKRAFIMEEAEDPYYVTMYYPGSEYVDMSDVVPPEVRPKPAVPAKPPNVGAPSPSSPFPPQGLGIGGGSVPPPSAIPVAIGSHSLSHGGSHGVGHGVGHAGGHATAHTGGHTVSHSSSGGSTLLGYIGIDTIIEQMRKKTMKTGFDFNIMVVGHSGLGKSTLLNTLFKSQVSRRSAGWSRDEKIPKTVEIKAVSHVIEEGGVKMKLTVVDTPGFGDQINNDNCWEPISKYINEQYEKFLKEEVNITRKKRIPDTRMHCCLYFISPTGHSLRQLDIEFMKRLSHSVNIIPIIAKADTMTMEERQEFKQRVRKELEMNGIEIYPQKEFDDDMEDKSDNDKIREAMPFAVVGSDKEYQVNGKRVLGRKTAWGIVEVENPNHCEFAQLRDFLIRSHLQDLKEVTHNIHYETYRAKRLNENGGLHPISSNGTQESNL</sequence>
<feature type="region of interest" description="Disordered" evidence="7">
    <location>
        <begin position="726"/>
        <end position="746"/>
    </location>
</feature>
<dbReference type="FunFam" id="3.40.50.300:FF:000387">
    <property type="entry name" value="neuronal-specific septin-3 isoform X1"/>
    <property type="match status" value="1"/>
</dbReference>
<evidence type="ECO:0000256" key="6">
    <source>
        <dbReference type="RuleBase" id="RU004560"/>
    </source>
</evidence>
<feature type="domain" description="Septin-type G" evidence="8">
    <location>
        <begin position="771"/>
        <end position="1043"/>
    </location>
</feature>
<evidence type="ECO:0000256" key="3">
    <source>
        <dbReference type="ARBA" id="ARBA00022741"/>
    </source>
</evidence>
<evidence type="ECO:0000313" key="10">
    <source>
        <dbReference type="Proteomes" id="UP000265120"/>
    </source>
</evidence>
<feature type="compositionally biased region" description="Low complexity" evidence="7">
    <location>
        <begin position="29"/>
        <end position="38"/>
    </location>
</feature>
<feature type="compositionally biased region" description="Polar residues" evidence="7">
    <location>
        <begin position="602"/>
        <end position="617"/>
    </location>
</feature>
<accession>A0A3P8V4P7</accession>
<dbReference type="AlphaFoldDB" id="A0A3P8V4P7"/>
<dbReference type="GO" id="GO:0005525">
    <property type="term" value="F:GTP binding"/>
    <property type="evidence" value="ECO:0007669"/>
    <property type="project" value="UniProtKB-KW"/>
</dbReference>
<reference evidence="9 10" key="1">
    <citation type="journal article" date="2014" name="Nat. Genet.">
        <title>Whole-genome sequence of a flatfish provides insights into ZW sex chromosome evolution and adaptation to a benthic lifestyle.</title>
        <authorList>
            <person name="Chen S."/>
            <person name="Zhang G."/>
            <person name="Shao C."/>
            <person name="Huang Q."/>
            <person name="Liu G."/>
            <person name="Zhang P."/>
            <person name="Song W."/>
            <person name="An N."/>
            <person name="Chalopin D."/>
            <person name="Volff J.N."/>
            <person name="Hong Y."/>
            <person name="Li Q."/>
            <person name="Sha Z."/>
            <person name="Zhou H."/>
            <person name="Xie M."/>
            <person name="Yu Q."/>
            <person name="Liu Y."/>
            <person name="Xiang H."/>
            <person name="Wang N."/>
            <person name="Wu K."/>
            <person name="Yang C."/>
            <person name="Zhou Q."/>
            <person name="Liao X."/>
            <person name="Yang L."/>
            <person name="Hu Q."/>
            <person name="Zhang J."/>
            <person name="Meng L."/>
            <person name="Jin L."/>
            <person name="Tian Y."/>
            <person name="Lian J."/>
            <person name="Yang J."/>
            <person name="Miao G."/>
            <person name="Liu S."/>
            <person name="Liang Z."/>
            <person name="Yan F."/>
            <person name="Li Y."/>
            <person name="Sun B."/>
            <person name="Zhang H."/>
            <person name="Zhang J."/>
            <person name="Zhu Y."/>
            <person name="Du M."/>
            <person name="Zhao Y."/>
            <person name="Schartl M."/>
            <person name="Tang Q."/>
            <person name="Wang J."/>
        </authorList>
    </citation>
    <scope>NUCLEOTIDE SEQUENCE</scope>
</reference>
<reference evidence="9" key="3">
    <citation type="submission" date="2025-09" db="UniProtKB">
        <authorList>
            <consortium name="Ensembl"/>
        </authorList>
    </citation>
    <scope>IDENTIFICATION</scope>
</reference>
<dbReference type="InterPro" id="IPR027417">
    <property type="entry name" value="P-loop_NTPase"/>
</dbReference>
<evidence type="ECO:0000256" key="1">
    <source>
        <dbReference type="ARBA" id="ARBA00004496"/>
    </source>
</evidence>
<feature type="compositionally biased region" description="Low complexity" evidence="7">
    <location>
        <begin position="587"/>
        <end position="601"/>
    </location>
</feature>
<dbReference type="SUPFAM" id="SSF52540">
    <property type="entry name" value="P-loop containing nucleoside triphosphate hydrolases"/>
    <property type="match status" value="1"/>
</dbReference>
<dbReference type="Proteomes" id="UP000265120">
    <property type="component" value="Chromosome 9"/>
</dbReference>
<feature type="compositionally biased region" description="Polar residues" evidence="7">
    <location>
        <begin position="103"/>
        <end position="117"/>
    </location>
</feature>
<dbReference type="CDD" id="cd01850">
    <property type="entry name" value="CDC_Septin"/>
    <property type="match status" value="1"/>
</dbReference>
<dbReference type="GeneTree" id="ENSGT00940000158004"/>
<feature type="region of interest" description="Disordered" evidence="7">
    <location>
        <begin position="163"/>
        <end position="204"/>
    </location>
</feature>
<feature type="compositionally biased region" description="Low complexity" evidence="7">
    <location>
        <begin position="730"/>
        <end position="746"/>
    </location>
</feature>
<feature type="region of interest" description="Disordered" evidence="7">
    <location>
        <begin position="513"/>
        <end position="537"/>
    </location>
</feature>
<dbReference type="InParanoid" id="A0A3P8V4P7"/>
<evidence type="ECO:0000256" key="5">
    <source>
        <dbReference type="ARBA" id="ARBA00041105"/>
    </source>
</evidence>
<feature type="region of interest" description="Disordered" evidence="7">
    <location>
        <begin position="1"/>
        <end position="41"/>
    </location>
</feature>
<feature type="compositionally biased region" description="Polar residues" evidence="7">
    <location>
        <begin position="63"/>
        <end position="94"/>
    </location>
</feature>
<keyword evidence="4 6" id="KW-0342">GTP-binding</keyword>
<name>A0A3P8V4P7_CYNSE</name>
<proteinExistence type="inferred from homology"/>
<keyword evidence="3 6" id="KW-0547">Nucleotide-binding</keyword>
<dbReference type="GO" id="GO:0005737">
    <property type="term" value="C:cytoplasm"/>
    <property type="evidence" value="ECO:0007669"/>
    <property type="project" value="UniProtKB-SubCell"/>
</dbReference>
<evidence type="ECO:0000256" key="4">
    <source>
        <dbReference type="ARBA" id="ARBA00023134"/>
    </source>
</evidence>
<protein>
    <recommendedName>
        <fullName evidence="5">Neuronal-specific septin-3</fullName>
    </recommendedName>
</protein>
<evidence type="ECO:0000256" key="7">
    <source>
        <dbReference type="SAM" id="MobiDB-lite"/>
    </source>
</evidence>
<dbReference type="STRING" id="244447.ENSCSEP00000010373"/>
<dbReference type="Ensembl" id="ENSCSET00000010498.1">
    <property type="protein sequence ID" value="ENSCSEP00000010373.1"/>
    <property type="gene ID" value="ENSCSEG00000006653.1"/>
</dbReference>
<evidence type="ECO:0000256" key="2">
    <source>
        <dbReference type="ARBA" id="ARBA00022490"/>
    </source>
</evidence>
<feature type="region of interest" description="Disordered" evidence="7">
    <location>
        <begin position="435"/>
        <end position="496"/>
    </location>
</feature>
<dbReference type="Gene3D" id="3.40.50.300">
    <property type="entry name" value="P-loop containing nucleotide triphosphate hydrolases"/>
    <property type="match status" value="1"/>
</dbReference>
<reference evidence="9" key="2">
    <citation type="submission" date="2025-08" db="UniProtKB">
        <authorList>
            <consortium name="Ensembl"/>
        </authorList>
    </citation>
    <scope>IDENTIFICATION</scope>
</reference>
<feature type="compositionally biased region" description="Basic and acidic residues" evidence="7">
    <location>
        <begin position="467"/>
        <end position="490"/>
    </location>
</feature>
<keyword evidence="10" id="KW-1185">Reference proteome</keyword>
<dbReference type="PANTHER" id="PTHR18884">
    <property type="entry name" value="SEPTIN"/>
    <property type="match status" value="1"/>
</dbReference>
<comment type="subcellular location">
    <subcellularLocation>
        <location evidence="1">Cytoplasm</location>
    </subcellularLocation>
</comment>
<organism evidence="9 10">
    <name type="scientific">Cynoglossus semilaevis</name>
    <name type="common">Tongue sole</name>
    <dbReference type="NCBI Taxonomy" id="244447"/>
    <lineage>
        <taxon>Eukaryota</taxon>
        <taxon>Metazoa</taxon>
        <taxon>Chordata</taxon>
        <taxon>Craniata</taxon>
        <taxon>Vertebrata</taxon>
        <taxon>Euteleostomi</taxon>
        <taxon>Actinopterygii</taxon>
        <taxon>Neopterygii</taxon>
        <taxon>Teleostei</taxon>
        <taxon>Neoteleostei</taxon>
        <taxon>Acanthomorphata</taxon>
        <taxon>Carangaria</taxon>
        <taxon>Pleuronectiformes</taxon>
        <taxon>Pleuronectoidei</taxon>
        <taxon>Cynoglossidae</taxon>
        <taxon>Cynoglossinae</taxon>
        <taxon>Cynoglossus</taxon>
    </lineage>
</organism>
<keyword evidence="2" id="KW-0963">Cytoplasm</keyword>
<feature type="region of interest" description="Disordered" evidence="7">
    <location>
        <begin position="61"/>
        <end position="122"/>
    </location>
</feature>